<evidence type="ECO:0000256" key="1">
    <source>
        <dbReference type="ARBA" id="ARBA00004613"/>
    </source>
</evidence>
<dbReference type="Proteomes" id="UP001347796">
    <property type="component" value="Unassembled WGS sequence"/>
</dbReference>
<dbReference type="GO" id="GO:0006644">
    <property type="term" value="P:phospholipid metabolic process"/>
    <property type="evidence" value="ECO:0007669"/>
    <property type="project" value="InterPro"/>
</dbReference>
<dbReference type="GO" id="GO:0005576">
    <property type="term" value="C:extracellular region"/>
    <property type="evidence" value="ECO:0007669"/>
    <property type="project" value="UniProtKB-SubCell"/>
</dbReference>
<dbReference type="EMBL" id="JAZGQO010000015">
    <property type="protein sequence ID" value="KAK6168844.1"/>
    <property type="molecule type" value="Genomic_DNA"/>
</dbReference>
<gene>
    <name evidence="11" type="ORF">SNE40_020016</name>
</gene>
<keyword evidence="8" id="KW-0378">Hydrolase</keyword>
<evidence type="ECO:0000256" key="8">
    <source>
        <dbReference type="RuleBase" id="RU361236"/>
    </source>
</evidence>
<comment type="subcellular location">
    <subcellularLocation>
        <location evidence="1 8">Secreted</location>
    </subcellularLocation>
</comment>
<dbReference type="AlphaFoldDB" id="A0AAN8J017"/>
<dbReference type="PANTHER" id="PTHR11716">
    <property type="entry name" value="PHOSPHOLIPASE A2 FAMILY MEMBER"/>
    <property type="match status" value="1"/>
</dbReference>
<evidence type="ECO:0000313" key="12">
    <source>
        <dbReference type="Proteomes" id="UP001347796"/>
    </source>
</evidence>
<feature type="binding site" evidence="5">
    <location>
        <position position="66"/>
    </location>
    <ligand>
        <name>Ca(2+)</name>
        <dbReference type="ChEBI" id="CHEBI:29108"/>
    </ligand>
</feature>
<feature type="transmembrane region" description="Helical" evidence="9">
    <location>
        <begin position="12"/>
        <end position="31"/>
    </location>
</feature>
<evidence type="ECO:0000256" key="5">
    <source>
        <dbReference type="PIRSR" id="PIRSR601211-2"/>
    </source>
</evidence>
<evidence type="ECO:0000256" key="3">
    <source>
        <dbReference type="ARBA" id="ARBA00023157"/>
    </source>
</evidence>
<feature type="binding site" evidence="5">
    <location>
        <position position="64"/>
    </location>
    <ligand>
        <name>Ca(2+)</name>
        <dbReference type="ChEBI" id="CHEBI:29108"/>
    </ligand>
</feature>
<reference evidence="11 12" key="1">
    <citation type="submission" date="2024-01" db="EMBL/GenBank/DDBJ databases">
        <title>The genome of the rayed Mediterranean limpet Patella caerulea (Linnaeus, 1758).</title>
        <authorList>
            <person name="Anh-Thu Weber A."/>
            <person name="Halstead-Nussloch G."/>
        </authorList>
    </citation>
    <scope>NUCLEOTIDE SEQUENCE [LARGE SCALE GENOMIC DNA]</scope>
    <source>
        <strain evidence="11">AATW-2023a</strain>
        <tissue evidence="11">Whole specimen</tissue>
    </source>
</reference>
<evidence type="ECO:0000256" key="9">
    <source>
        <dbReference type="SAM" id="Phobius"/>
    </source>
</evidence>
<evidence type="ECO:0000259" key="10">
    <source>
        <dbReference type="SMART" id="SM00085"/>
    </source>
</evidence>
<keyword evidence="8" id="KW-0443">Lipid metabolism</keyword>
<evidence type="ECO:0000256" key="7">
    <source>
        <dbReference type="RuleBase" id="RU003654"/>
    </source>
</evidence>
<feature type="disulfide bond" evidence="6">
    <location>
        <begin position="63"/>
        <end position="158"/>
    </location>
</feature>
<dbReference type="PANTHER" id="PTHR11716:SF100">
    <property type="entry name" value="PHOSPHOLIPASE A2"/>
    <property type="match status" value="1"/>
</dbReference>
<dbReference type="GO" id="GO:0005509">
    <property type="term" value="F:calcium ion binding"/>
    <property type="evidence" value="ECO:0007669"/>
    <property type="project" value="InterPro"/>
</dbReference>
<proteinExistence type="inferred from homology"/>
<feature type="disulfide bond" evidence="6">
    <location>
        <begin position="115"/>
        <end position="129"/>
    </location>
</feature>
<evidence type="ECO:0000256" key="4">
    <source>
        <dbReference type="PIRSR" id="PIRSR601211-1"/>
    </source>
</evidence>
<dbReference type="Pfam" id="PF00068">
    <property type="entry name" value="Phospholip_A2_1"/>
    <property type="match status" value="1"/>
</dbReference>
<protein>
    <recommendedName>
        <fullName evidence="8">Phospholipase A2</fullName>
        <ecNumber evidence="8">3.1.1.4</ecNumber>
    </recommendedName>
</protein>
<feature type="binding site" evidence="5">
    <location>
        <position position="68"/>
    </location>
    <ligand>
        <name>Ca(2+)</name>
        <dbReference type="ChEBI" id="CHEBI:29108"/>
    </ligand>
</feature>
<dbReference type="SMART" id="SM00085">
    <property type="entry name" value="PA2c"/>
    <property type="match status" value="1"/>
</dbReference>
<feature type="binding site" evidence="5">
    <location>
        <position position="86"/>
    </location>
    <ligand>
        <name>Ca(2+)</name>
        <dbReference type="ChEBI" id="CHEBI:29108"/>
    </ligand>
</feature>
<dbReference type="SUPFAM" id="SSF48619">
    <property type="entry name" value="Phospholipase A2, PLA2"/>
    <property type="match status" value="1"/>
</dbReference>
<dbReference type="GO" id="GO:0047498">
    <property type="term" value="F:calcium-dependent phospholipase A2 activity"/>
    <property type="evidence" value="ECO:0007669"/>
    <property type="project" value="TreeGrafter"/>
</dbReference>
<keyword evidence="9" id="KW-0812">Transmembrane</keyword>
<dbReference type="PROSITE" id="PS00118">
    <property type="entry name" value="PA2_HIS"/>
    <property type="match status" value="1"/>
</dbReference>
<sequence length="164" mass="18775">MVCLGTDHFKKIILFAMCTVFFGLSVISLPLDQHREKRTIFQLCGLINFYTERSCWDYNDYGCFCGLGNSGHKPVDDADACCRKHDNCYGSLACYWYIPQWTGYEIQCNNSTCTCLDDTQTNACARSVCECDVNLASCLKDAGETFSDNYRNYNRHLCSRPNFY</sequence>
<name>A0AAN8J017_PATCE</name>
<keyword evidence="2 8" id="KW-0964">Secreted</keyword>
<dbReference type="EC" id="3.1.1.4" evidence="8"/>
<dbReference type="CDD" id="cd00125">
    <property type="entry name" value="PLA2c"/>
    <property type="match status" value="1"/>
</dbReference>
<accession>A0AAN8J017</accession>
<comment type="caution">
    <text evidence="11">The sequence shown here is derived from an EMBL/GenBank/DDBJ whole genome shotgun (WGS) entry which is preliminary data.</text>
</comment>
<keyword evidence="12" id="KW-1185">Reference proteome</keyword>
<dbReference type="GO" id="GO:0050482">
    <property type="term" value="P:arachidonate secretion"/>
    <property type="evidence" value="ECO:0007669"/>
    <property type="project" value="InterPro"/>
</dbReference>
<keyword evidence="5 8" id="KW-0106">Calcium</keyword>
<dbReference type="GO" id="GO:0016042">
    <property type="term" value="P:lipid catabolic process"/>
    <property type="evidence" value="ECO:0007669"/>
    <property type="project" value="InterPro"/>
</dbReference>
<evidence type="ECO:0000313" key="11">
    <source>
        <dbReference type="EMBL" id="KAK6168844.1"/>
    </source>
</evidence>
<dbReference type="InterPro" id="IPR001211">
    <property type="entry name" value="PLA2"/>
</dbReference>
<organism evidence="11 12">
    <name type="scientific">Patella caerulea</name>
    <name type="common">Rayed Mediterranean limpet</name>
    <dbReference type="NCBI Taxonomy" id="87958"/>
    <lineage>
        <taxon>Eukaryota</taxon>
        <taxon>Metazoa</taxon>
        <taxon>Spiralia</taxon>
        <taxon>Lophotrochozoa</taxon>
        <taxon>Mollusca</taxon>
        <taxon>Gastropoda</taxon>
        <taxon>Patellogastropoda</taxon>
        <taxon>Patelloidea</taxon>
        <taxon>Patellidae</taxon>
        <taxon>Patella</taxon>
    </lineage>
</organism>
<feature type="disulfide bond" evidence="6">
    <location>
        <begin position="65"/>
        <end position="82"/>
    </location>
</feature>
<dbReference type="Gene3D" id="1.20.90.10">
    <property type="entry name" value="Phospholipase A2 domain"/>
    <property type="match status" value="1"/>
</dbReference>
<feature type="active site" evidence="4">
    <location>
        <position position="132"/>
    </location>
</feature>
<evidence type="ECO:0000256" key="6">
    <source>
        <dbReference type="PIRSR" id="PIRSR601211-3"/>
    </source>
</evidence>
<keyword evidence="5" id="KW-0479">Metal-binding</keyword>
<evidence type="ECO:0000256" key="2">
    <source>
        <dbReference type="ARBA" id="ARBA00022525"/>
    </source>
</evidence>
<feature type="active site" evidence="4">
    <location>
        <position position="85"/>
    </location>
</feature>
<keyword evidence="9" id="KW-0472">Membrane</keyword>
<feature type="disulfide bond" evidence="6">
    <location>
        <begin position="88"/>
        <end position="131"/>
    </location>
</feature>
<feature type="disulfide bond" evidence="6">
    <location>
        <begin position="81"/>
        <end position="138"/>
    </location>
</feature>
<dbReference type="PRINTS" id="PR00389">
    <property type="entry name" value="PHPHLIPASEA2"/>
</dbReference>
<dbReference type="InterPro" id="IPR036444">
    <property type="entry name" value="PLipase_A2_dom_sf"/>
</dbReference>
<dbReference type="InterPro" id="IPR033113">
    <property type="entry name" value="PLA2_histidine"/>
</dbReference>
<keyword evidence="9" id="KW-1133">Transmembrane helix</keyword>
<feature type="domain" description="Phospholipase A2-like central" evidence="10">
    <location>
        <begin position="39"/>
        <end position="159"/>
    </location>
</feature>
<dbReference type="GO" id="GO:0005543">
    <property type="term" value="F:phospholipid binding"/>
    <property type="evidence" value="ECO:0007669"/>
    <property type="project" value="TreeGrafter"/>
</dbReference>
<comment type="catalytic activity">
    <reaction evidence="8">
        <text>a 1,2-diacyl-sn-glycero-3-phosphocholine + H2O = a 1-acyl-sn-glycero-3-phosphocholine + a fatty acid + H(+)</text>
        <dbReference type="Rhea" id="RHEA:15801"/>
        <dbReference type="ChEBI" id="CHEBI:15377"/>
        <dbReference type="ChEBI" id="CHEBI:15378"/>
        <dbReference type="ChEBI" id="CHEBI:28868"/>
        <dbReference type="ChEBI" id="CHEBI:57643"/>
        <dbReference type="ChEBI" id="CHEBI:58168"/>
        <dbReference type="EC" id="3.1.1.4"/>
    </reaction>
</comment>
<comment type="similarity">
    <text evidence="7">Belongs to the phospholipase A2 family.</text>
</comment>
<comment type="cofactor">
    <cofactor evidence="5">
        <name>Ca(2+)</name>
        <dbReference type="ChEBI" id="CHEBI:29108"/>
    </cofactor>
    <text evidence="5">Binds 1 Ca(2+) ion per subunit.</text>
</comment>
<keyword evidence="3 6" id="KW-1015">Disulfide bond</keyword>
<dbReference type="InterPro" id="IPR016090">
    <property type="entry name" value="PLA2-like_dom"/>
</dbReference>